<dbReference type="InterPro" id="IPR005913">
    <property type="entry name" value="dTDP_dehydrorham_reduct"/>
</dbReference>
<feature type="domain" description="RmlD-like substrate binding" evidence="3">
    <location>
        <begin position="1"/>
        <end position="272"/>
    </location>
</feature>
<comment type="function">
    <text evidence="2">Catalyzes the reduction of dTDP-6-deoxy-L-lyxo-4-hexulose to yield dTDP-L-rhamnose.</text>
</comment>
<dbReference type="Pfam" id="PF04321">
    <property type="entry name" value="RmlD_sub_bind"/>
    <property type="match status" value="1"/>
</dbReference>
<dbReference type="RefSeq" id="WP_344420727.1">
    <property type="nucleotide sequence ID" value="NZ_BAAAQK010000018.1"/>
</dbReference>
<dbReference type="CDD" id="cd05254">
    <property type="entry name" value="dTDP_HR_like_SDR_e"/>
    <property type="match status" value="1"/>
</dbReference>
<dbReference type="EC" id="1.1.1.133" evidence="2"/>
<evidence type="ECO:0000256" key="2">
    <source>
        <dbReference type="RuleBase" id="RU364082"/>
    </source>
</evidence>
<comment type="caution">
    <text evidence="4">The sequence shown here is derived from an EMBL/GenBank/DDBJ whole genome shotgun (WGS) entry which is preliminary data.</text>
</comment>
<protein>
    <recommendedName>
        <fullName evidence="2">dTDP-4-dehydrorhamnose reductase</fullName>
        <ecNumber evidence="2">1.1.1.133</ecNumber>
    </recommendedName>
</protein>
<keyword evidence="2" id="KW-0521">NADP</keyword>
<dbReference type="Gene3D" id="3.90.25.10">
    <property type="entry name" value="UDP-galactose 4-epimerase, domain 1"/>
    <property type="match status" value="1"/>
</dbReference>
<sequence>MRALILGAGGQLGRALAAALPDARALTRADLDLADPTGPDWGAYDTVLNAAAYTKVDAAETAEGRRAAWAANAAGPAALARIAAAHDLRLVHVSTEYVFDGTHDGLVPETAPIAPLSAYGASKAAGDAAVAVYERSWIVRPTWVIGDGANFARTMLGLAGRGISPTVVADQIGRPTLAADLARGIVALLDAEPGTYHLTNGGEPASWAEVARFVFERAGRDPGDVTETTTAEYFADKPDAAARPLNSVLDLSKAEKQGVALPDWRESLAGYLA</sequence>
<organism evidence="4 5">
    <name type="scientific">Pseudonocardia ailaonensis</name>
    <dbReference type="NCBI Taxonomy" id="367279"/>
    <lineage>
        <taxon>Bacteria</taxon>
        <taxon>Bacillati</taxon>
        <taxon>Actinomycetota</taxon>
        <taxon>Actinomycetes</taxon>
        <taxon>Pseudonocardiales</taxon>
        <taxon>Pseudonocardiaceae</taxon>
        <taxon>Pseudonocardia</taxon>
    </lineage>
</organism>
<dbReference type="PANTHER" id="PTHR10491">
    <property type="entry name" value="DTDP-4-DEHYDRORHAMNOSE REDUCTASE"/>
    <property type="match status" value="1"/>
</dbReference>
<evidence type="ECO:0000259" key="3">
    <source>
        <dbReference type="Pfam" id="PF04321"/>
    </source>
</evidence>
<dbReference type="PANTHER" id="PTHR10491:SF4">
    <property type="entry name" value="METHIONINE ADENOSYLTRANSFERASE 2 SUBUNIT BETA"/>
    <property type="match status" value="1"/>
</dbReference>
<dbReference type="EMBL" id="BAAAQK010000018">
    <property type="protein sequence ID" value="GAA1860868.1"/>
    <property type="molecule type" value="Genomic_DNA"/>
</dbReference>
<keyword evidence="5" id="KW-1185">Reference proteome</keyword>
<evidence type="ECO:0000313" key="4">
    <source>
        <dbReference type="EMBL" id="GAA1860868.1"/>
    </source>
</evidence>
<evidence type="ECO:0000313" key="5">
    <source>
        <dbReference type="Proteomes" id="UP001500449"/>
    </source>
</evidence>
<dbReference type="Gene3D" id="3.40.50.720">
    <property type="entry name" value="NAD(P)-binding Rossmann-like Domain"/>
    <property type="match status" value="1"/>
</dbReference>
<comment type="similarity">
    <text evidence="1 2">Belongs to the dTDP-4-dehydrorhamnose reductase family.</text>
</comment>
<keyword evidence="2" id="KW-0560">Oxidoreductase</keyword>
<evidence type="ECO:0000256" key="1">
    <source>
        <dbReference type="ARBA" id="ARBA00010944"/>
    </source>
</evidence>
<gene>
    <name evidence="4" type="ORF">GCM10009836_46270</name>
</gene>
<comment type="pathway">
    <text evidence="2">Carbohydrate biosynthesis; dTDP-L-rhamnose biosynthesis.</text>
</comment>
<accession>A0ABN2NAV2</accession>
<dbReference type="InterPro" id="IPR036291">
    <property type="entry name" value="NAD(P)-bd_dom_sf"/>
</dbReference>
<dbReference type="InterPro" id="IPR029903">
    <property type="entry name" value="RmlD-like-bd"/>
</dbReference>
<dbReference type="SUPFAM" id="SSF51735">
    <property type="entry name" value="NAD(P)-binding Rossmann-fold domains"/>
    <property type="match status" value="1"/>
</dbReference>
<reference evidence="4 5" key="1">
    <citation type="journal article" date="2019" name="Int. J. Syst. Evol. Microbiol.">
        <title>The Global Catalogue of Microorganisms (GCM) 10K type strain sequencing project: providing services to taxonomists for standard genome sequencing and annotation.</title>
        <authorList>
            <consortium name="The Broad Institute Genomics Platform"/>
            <consortium name="The Broad Institute Genome Sequencing Center for Infectious Disease"/>
            <person name="Wu L."/>
            <person name="Ma J."/>
        </authorList>
    </citation>
    <scope>NUCLEOTIDE SEQUENCE [LARGE SCALE GENOMIC DNA]</scope>
    <source>
        <strain evidence="4 5">JCM 16009</strain>
    </source>
</reference>
<proteinExistence type="inferred from homology"/>
<name>A0ABN2NAV2_9PSEU</name>
<dbReference type="Proteomes" id="UP001500449">
    <property type="component" value="Unassembled WGS sequence"/>
</dbReference>